<dbReference type="AlphaFoldDB" id="A0A1U7JKU3"/>
<dbReference type="Proteomes" id="UP000185783">
    <property type="component" value="Unassembled WGS sequence"/>
</dbReference>
<evidence type="ECO:0000313" key="2">
    <source>
        <dbReference type="EMBL" id="OKL45314.1"/>
    </source>
</evidence>
<organism evidence="2 3">
    <name type="scientific">Pseudovibrio exalbescens</name>
    <dbReference type="NCBI Taxonomy" id="197461"/>
    <lineage>
        <taxon>Bacteria</taxon>
        <taxon>Pseudomonadati</taxon>
        <taxon>Pseudomonadota</taxon>
        <taxon>Alphaproteobacteria</taxon>
        <taxon>Hyphomicrobiales</taxon>
        <taxon>Stappiaceae</taxon>
        <taxon>Pseudovibrio</taxon>
    </lineage>
</organism>
<evidence type="ECO:0000256" key="1">
    <source>
        <dbReference type="SAM" id="SignalP"/>
    </source>
</evidence>
<keyword evidence="1" id="KW-0732">Signal</keyword>
<gene>
    <name evidence="2" type="ORF">A3843_02970</name>
</gene>
<comment type="caution">
    <text evidence="2">The sequence shown here is derived from an EMBL/GenBank/DDBJ whole genome shotgun (WGS) entry which is preliminary data.</text>
</comment>
<dbReference type="EMBL" id="LVVZ01000005">
    <property type="protein sequence ID" value="OKL45314.1"/>
    <property type="molecule type" value="Genomic_DNA"/>
</dbReference>
<feature type="signal peptide" evidence="1">
    <location>
        <begin position="1"/>
        <end position="27"/>
    </location>
</feature>
<keyword evidence="3" id="KW-1185">Reference proteome</keyword>
<feature type="chain" id="PRO_5010564251" evidence="1">
    <location>
        <begin position="28"/>
        <end position="198"/>
    </location>
</feature>
<dbReference type="RefSeq" id="WP_028480187.1">
    <property type="nucleotide sequence ID" value="NZ_LVVZ01000005.1"/>
</dbReference>
<accession>A0A1U7JKU3</accession>
<name>A0A1U7JKU3_9HYPH</name>
<proteinExistence type="predicted"/>
<sequence>MPVAAPFKALALTLTAFLTLCSAGSLANDLSSEALLYRPTDTLSGWRQQLNALQHYSGLECPDTIAGLHRAGVTPDIADTGPGCRYEGDFGEEVVFRQHRATQLIDMQRRFLSNYEESGFIRVKGPSDSITFKTDSMGDLKTLESLWALQGEEKGFTLWISTIENHQTESIRILKAFEELSARIERRQDDDFMFEPNG</sequence>
<reference evidence="2 3" key="1">
    <citation type="submission" date="2016-03" db="EMBL/GenBank/DDBJ databases">
        <title>Genome sequence of Nesiotobacter sp. nov., a moderately halophilic alphaproteobacterium isolated from the Yellow Sea, China.</title>
        <authorList>
            <person name="Zhang G."/>
            <person name="Zhang R."/>
        </authorList>
    </citation>
    <scope>NUCLEOTIDE SEQUENCE [LARGE SCALE GENOMIC DNA]</scope>
    <source>
        <strain evidence="2 3">WB1-6</strain>
    </source>
</reference>
<evidence type="ECO:0000313" key="3">
    <source>
        <dbReference type="Proteomes" id="UP000185783"/>
    </source>
</evidence>
<protein>
    <submittedName>
        <fullName evidence="2">Uncharacterized protein</fullName>
    </submittedName>
</protein>